<evidence type="ECO:0000256" key="4">
    <source>
        <dbReference type="ARBA" id="ARBA00022692"/>
    </source>
</evidence>
<keyword evidence="4 9" id="KW-0812">Transmembrane</keyword>
<dbReference type="InterPro" id="IPR054384">
    <property type="entry name" value="SecDF_P1_head"/>
</dbReference>
<feature type="transmembrane region" description="Helical" evidence="9">
    <location>
        <begin position="419"/>
        <end position="439"/>
    </location>
</feature>
<dbReference type="NCBIfam" id="TIGR00966">
    <property type="entry name" value="transloc_SecF"/>
    <property type="match status" value="1"/>
</dbReference>
<evidence type="ECO:0000256" key="7">
    <source>
        <dbReference type="ARBA" id="ARBA00023010"/>
    </source>
</evidence>
<dbReference type="Pfam" id="PF07549">
    <property type="entry name" value="Sec_GG"/>
    <property type="match status" value="1"/>
</dbReference>
<evidence type="ECO:0000256" key="10">
    <source>
        <dbReference type="HAMAP-Rule" id="MF_01464"/>
    </source>
</evidence>
<evidence type="ECO:0000256" key="5">
    <source>
        <dbReference type="ARBA" id="ARBA00022927"/>
    </source>
</evidence>
<evidence type="ECO:0000259" key="12">
    <source>
        <dbReference type="Pfam" id="PF02355"/>
    </source>
</evidence>
<evidence type="ECO:0000313" key="16">
    <source>
        <dbReference type="Proteomes" id="UP000006512"/>
    </source>
</evidence>
<comment type="similarity">
    <text evidence="10">Belongs to the SecD/SecF family. SecF subfamily.</text>
</comment>
<comment type="function">
    <text evidence="9">Part of the Sec protein translocase complex. Interacts with the SecYEG preprotein conducting channel. SecDF uses the proton motive force (PMF) to complete protein translocation after the ATP-dependent function of SecA.</text>
</comment>
<feature type="transmembrane region" description="Helical" evidence="9">
    <location>
        <begin position="735"/>
        <end position="759"/>
    </location>
</feature>
<reference evidence="16" key="1">
    <citation type="submission" date="2011-03" db="EMBL/GenBank/DDBJ databases">
        <title>Draft genome sequence of Brevundimonas diminuta.</title>
        <authorList>
            <person name="Brown P.J.B."/>
            <person name="Buechlein A."/>
            <person name="Hemmerich C."/>
            <person name="Brun Y.V."/>
        </authorList>
    </citation>
    <scope>NUCLEOTIDE SEQUENCE [LARGE SCALE GENOMIC DNA]</scope>
    <source>
        <strain evidence="16">C19</strain>
    </source>
</reference>
<evidence type="ECO:0000313" key="15">
    <source>
        <dbReference type="EMBL" id="EGF90320.1"/>
    </source>
</evidence>
<keyword evidence="16" id="KW-1185">Reference proteome</keyword>
<proteinExistence type="inferred from homology"/>
<dbReference type="HAMAP" id="MF_01464_B">
    <property type="entry name" value="SecF_B"/>
    <property type="match status" value="1"/>
</dbReference>
<dbReference type="PANTHER" id="PTHR30081">
    <property type="entry name" value="PROTEIN-EXPORT MEMBRANE PROTEIN SEC"/>
    <property type="match status" value="1"/>
</dbReference>
<comment type="subunit">
    <text evidence="9">Forms a complex with SecF. Part of the essential Sec protein translocation apparatus which comprises SecA, SecYEG and auxiliary proteins SecDF-YajC and YidC.</text>
</comment>
<evidence type="ECO:0000256" key="9">
    <source>
        <dbReference type="HAMAP-Rule" id="MF_01463"/>
    </source>
</evidence>
<dbReference type="Pfam" id="PF22599">
    <property type="entry name" value="SecDF_P1_head"/>
    <property type="match status" value="1"/>
</dbReference>
<feature type="transmembrane region" description="Helical" evidence="9">
    <location>
        <begin position="811"/>
        <end position="837"/>
    </location>
</feature>
<dbReference type="HOGENOM" id="CLU_007894_2_1_5"/>
<comment type="caution">
    <text evidence="9">Lacks conserved residue(s) required for the propagation of feature annotation.</text>
</comment>
<sequence length="866" mass="92232">MMSLSRWKVGLVLIATLLGILFSLPNFLPSSVKDSLPGFVPAKGLNLGLDLQGGSYLLVEVDTAALQRERLNNLVEQIRADLTEKKIATPTPIVDGNSVRVRIPDVSQVDDAYKSLSRFPMALPNNPSAMDMTVNRGPDQTLVVTLTEDGIRATSVRAVDTSIEIVRRRIDELGTKEPSIARQGVNRIVVEAPGESDPDELKRIIGTTAQLTFHMVDDSVSPEATLAGQLPPGTMALPEEGNGGQPLAIRKLAIVSGKNLVDAKTETDENGQPAIGFAFDSEGARAFGDITRNNIGRRFAIVLDGKIISAPRIIGAISGGKGQITGVDQVEASETVKLLNGGALPAPLKFEQQRTVTAELGADAVQKGAIATLVAVICVIVFMFFSYGFLFGGVAVVALIVNLVLLIGGMSMMQATLTLPGIAGLILTLAMAVDANVLIYERMRDEVRAGRNVISALDAGFSRAMETIIDANVTTLAAAAIMYFLGAGPVKGFAVTLTLGVITSVFSAVLVTQILLGVWFRVSRPKTMPIADNVKPTKWPLIKVLPQKTNFTFVKFAKLAGGVSILAVLASLFLAIYPATPPCGGLACGVDFKGGSALDITTAPQVIDLAKLRETMNSQGLKGVQVQGVDDGTAAQMKFETPGNDPVGKVEQVKIALKKDFPTAAFSNTEVVGAKVSGELLTGGILALFMAIGLMMIYIWFRFEWQFGLGAVVALFHDVTLTFGLFALFKLEFDLRAVAAILTIIGYSMNDTVVVFDRLRENLRKYKKMPLGDLIDLSINETLSRTIITGVTAIMALTGLAVLGGETLLSFSVAMIFGIFIGTYSSVYVAAPVILLWGVNRNQGDAEVVDMGGFKGRKKIPADELP</sequence>
<dbReference type="FunFam" id="1.20.1640.10:FF:000004">
    <property type="entry name" value="Protein translocase subunit SecD"/>
    <property type="match status" value="1"/>
</dbReference>
<feature type="transmembrane region" description="Helical" evidence="9">
    <location>
        <begin position="556"/>
        <end position="577"/>
    </location>
</feature>
<gene>
    <name evidence="9 15" type="primary">secD</name>
    <name evidence="10" type="synonym">secF</name>
    <name evidence="15" type="ORF">ABI_33380</name>
</gene>
<feature type="transmembrane region" description="Helical" evidence="9">
    <location>
        <begin position="787"/>
        <end position="805"/>
    </location>
</feature>
<dbReference type="eggNOG" id="COG0341">
    <property type="taxonomic scope" value="Bacteria"/>
</dbReference>
<dbReference type="Proteomes" id="UP000006512">
    <property type="component" value="Unassembled WGS sequence"/>
</dbReference>
<feature type="transmembrane region" description="Helical" evidence="9">
    <location>
        <begin position="680"/>
        <end position="701"/>
    </location>
</feature>
<comment type="similarity">
    <text evidence="9">Belongs to the SecD/SecF family. SecD subfamily.</text>
</comment>
<dbReference type="HAMAP" id="MF_01463_B">
    <property type="entry name" value="SecD_B"/>
    <property type="match status" value="1"/>
</dbReference>
<protein>
    <recommendedName>
        <fullName evidence="9 10">Multifunctional fusion protein</fullName>
    </recommendedName>
    <domain>
        <recommendedName>
            <fullName evidence="9">Protein translocase subunit SecD</fullName>
        </recommendedName>
    </domain>
    <domain>
        <recommendedName>
            <fullName evidence="10">Protein-export membrane protein SecF</fullName>
        </recommendedName>
    </domain>
</protein>
<evidence type="ECO:0000259" key="13">
    <source>
        <dbReference type="Pfam" id="PF21760"/>
    </source>
</evidence>
<keyword evidence="5 9" id="KW-0653">Protein transport</keyword>
<dbReference type="EMBL" id="GL883079">
    <property type="protein sequence ID" value="EGF90320.1"/>
    <property type="molecule type" value="Genomic_DNA"/>
</dbReference>
<dbReference type="InterPro" id="IPR022646">
    <property type="entry name" value="SecD/SecF_CS"/>
</dbReference>
<dbReference type="SUPFAM" id="SSF82866">
    <property type="entry name" value="Multidrug efflux transporter AcrB transmembrane domain"/>
    <property type="match status" value="2"/>
</dbReference>
<comment type="subunit">
    <text evidence="10">Forms a complex with SecD. Part of the essential Sec protein translocation apparatus which comprises SecA, SecYEG and auxiliary proteins SecDF-YajC and YidC.</text>
</comment>
<evidence type="ECO:0000256" key="3">
    <source>
        <dbReference type="ARBA" id="ARBA00022475"/>
    </source>
</evidence>
<dbReference type="InterPro" id="IPR022645">
    <property type="entry name" value="SecD/SecF_bac"/>
</dbReference>
<dbReference type="GO" id="GO:0015450">
    <property type="term" value="F:protein-transporting ATPase activity"/>
    <property type="evidence" value="ECO:0007669"/>
    <property type="project" value="InterPro"/>
</dbReference>
<evidence type="ECO:0000256" key="1">
    <source>
        <dbReference type="ARBA" id="ARBA00004651"/>
    </source>
</evidence>
<feature type="transmembrane region" description="Helical" evidence="9">
    <location>
        <begin position="368"/>
        <end position="387"/>
    </location>
</feature>
<evidence type="ECO:0000256" key="11">
    <source>
        <dbReference type="SAM" id="Coils"/>
    </source>
</evidence>
<dbReference type="NCBIfam" id="NF009583">
    <property type="entry name" value="PRK13024.1-3"/>
    <property type="match status" value="1"/>
</dbReference>
<feature type="transmembrane region" description="Helical" evidence="9">
    <location>
        <begin position="467"/>
        <end position="486"/>
    </location>
</feature>
<feature type="domain" description="Protein export membrane protein SecD/SecF C-terminal" evidence="12">
    <location>
        <begin position="656"/>
        <end position="838"/>
    </location>
</feature>
<dbReference type="AlphaFoldDB" id="F4QQ33"/>
<dbReference type="InterPro" id="IPR022813">
    <property type="entry name" value="SecD/SecF_arch_bac"/>
</dbReference>
<dbReference type="STRING" id="715226.ABI_33380"/>
<dbReference type="GO" id="GO:0006605">
    <property type="term" value="P:protein targeting"/>
    <property type="evidence" value="ECO:0007669"/>
    <property type="project" value="UniProtKB-UniRule"/>
</dbReference>
<dbReference type="Pfam" id="PF02355">
    <property type="entry name" value="SecD_SecF_C"/>
    <property type="match status" value="2"/>
</dbReference>
<keyword evidence="11" id="KW-0175">Coiled coil</keyword>
<dbReference type="InterPro" id="IPR005665">
    <property type="entry name" value="SecF_bac"/>
</dbReference>
<dbReference type="GO" id="GO:0005886">
    <property type="term" value="C:plasma membrane"/>
    <property type="evidence" value="ECO:0007669"/>
    <property type="project" value="UniProtKB-SubCell"/>
</dbReference>
<dbReference type="Pfam" id="PF21760">
    <property type="entry name" value="SecD_1st"/>
    <property type="match status" value="1"/>
</dbReference>
<keyword evidence="6 9" id="KW-1133">Transmembrane helix</keyword>
<dbReference type="eggNOG" id="COG0342">
    <property type="taxonomic scope" value="Bacteria"/>
</dbReference>
<feature type="coiled-coil region" evidence="11">
    <location>
        <begin position="61"/>
        <end position="88"/>
    </location>
</feature>
<dbReference type="Gene3D" id="3.30.70.3400">
    <property type="match status" value="2"/>
</dbReference>
<dbReference type="OrthoDB" id="9805019at2"/>
<dbReference type="RefSeq" id="WP_006274120.1">
    <property type="nucleotide sequence ID" value="NZ_GL883079.1"/>
</dbReference>
<dbReference type="PRINTS" id="PR01755">
    <property type="entry name" value="SECFTRNLCASE"/>
</dbReference>
<dbReference type="InterPro" id="IPR048634">
    <property type="entry name" value="SecD_SecF_C"/>
</dbReference>
<dbReference type="InterPro" id="IPR055344">
    <property type="entry name" value="SecD_SecF_C_bact"/>
</dbReference>
<dbReference type="InterPro" id="IPR005791">
    <property type="entry name" value="SecD"/>
</dbReference>
<feature type="transmembrane region" description="Helical" evidence="9">
    <location>
        <begin position="708"/>
        <end position="729"/>
    </location>
</feature>
<keyword evidence="8 9" id="KW-0472">Membrane</keyword>
<evidence type="ECO:0000259" key="14">
    <source>
        <dbReference type="Pfam" id="PF22599"/>
    </source>
</evidence>
<keyword evidence="7 9" id="KW-0811">Translocation</keyword>
<dbReference type="PANTHER" id="PTHR30081:SF1">
    <property type="entry name" value="PROTEIN TRANSLOCASE SUBUNIT SECD"/>
    <property type="match status" value="1"/>
</dbReference>
<evidence type="ECO:0000256" key="8">
    <source>
        <dbReference type="ARBA" id="ARBA00023136"/>
    </source>
</evidence>
<feature type="transmembrane region" description="Helical" evidence="9">
    <location>
        <begin position="492"/>
        <end position="520"/>
    </location>
</feature>
<dbReference type="GO" id="GO:0043952">
    <property type="term" value="P:protein transport by the Sec complex"/>
    <property type="evidence" value="ECO:0007669"/>
    <property type="project" value="UniProtKB-UniRule"/>
</dbReference>
<feature type="domain" description="Protein translocase subunit SecDF P1" evidence="13">
    <location>
        <begin position="159"/>
        <end position="218"/>
    </location>
</feature>
<dbReference type="NCBIfam" id="TIGR00916">
    <property type="entry name" value="2A0604s01"/>
    <property type="match status" value="2"/>
</dbReference>
<comment type="subcellular location">
    <subcellularLocation>
        <location evidence="1 9">Cell membrane</location>
        <topology evidence="1 9">Multi-pass membrane protein</topology>
    </subcellularLocation>
</comment>
<keyword evidence="3 9" id="KW-1003">Cell membrane</keyword>
<dbReference type="Gene3D" id="3.30.1360.200">
    <property type="match status" value="1"/>
</dbReference>
<feature type="domain" description="SecDF P1 head subdomain" evidence="14">
    <location>
        <begin position="242"/>
        <end position="346"/>
    </location>
</feature>
<feature type="domain" description="Protein export membrane protein SecD/SecF C-terminal" evidence="12">
    <location>
        <begin position="350"/>
        <end position="516"/>
    </location>
</feature>
<keyword evidence="2 9" id="KW-0813">Transport</keyword>
<feature type="transmembrane region" description="Helical" evidence="9">
    <location>
        <begin position="394"/>
        <end position="413"/>
    </location>
</feature>
<dbReference type="InterPro" id="IPR048631">
    <property type="entry name" value="SecD_1st"/>
</dbReference>
<evidence type="ECO:0000256" key="2">
    <source>
        <dbReference type="ARBA" id="ARBA00022448"/>
    </source>
</evidence>
<dbReference type="GO" id="GO:0065002">
    <property type="term" value="P:intracellular protein transmembrane transport"/>
    <property type="evidence" value="ECO:0007669"/>
    <property type="project" value="UniProtKB-UniRule"/>
</dbReference>
<name>F4QQ33_9CAUL</name>
<accession>F4QQ33</accession>
<dbReference type="Gene3D" id="1.20.1640.10">
    <property type="entry name" value="Multidrug efflux transporter AcrB transmembrane domain"/>
    <property type="match status" value="2"/>
</dbReference>
<dbReference type="NCBIfam" id="TIGR01129">
    <property type="entry name" value="secD"/>
    <property type="match status" value="1"/>
</dbReference>
<organism evidence="15 16">
    <name type="scientific">Asticcacaulis biprosthecium C19</name>
    <dbReference type="NCBI Taxonomy" id="715226"/>
    <lineage>
        <taxon>Bacteria</taxon>
        <taxon>Pseudomonadati</taxon>
        <taxon>Pseudomonadota</taxon>
        <taxon>Alphaproteobacteria</taxon>
        <taxon>Caulobacterales</taxon>
        <taxon>Caulobacteraceae</taxon>
        <taxon>Asticcacaulis</taxon>
    </lineage>
</organism>
<evidence type="ECO:0000256" key="6">
    <source>
        <dbReference type="ARBA" id="ARBA00022989"/>
    </source>
</evidence>